<evidence type="ECO:0000313" key="5">
    <source>
        <dbReference type="Proteomes" id="UP000666240"/>
    </source>
</evidence>
<comment type="caution">
    <text evidence="4">The sequence shown here is derived from an EMBL/GenBank/DDBJ whole genome shotgun (WGS) entry which is preliminary data.</text>
</comment>
<dbReference type="InterPro" id="IPR011010">
    <property type="entry name" value="DNA_brk_join_enz"/>
</dbReference>
<gene>
    <name evidence="4" type="ORF">J5Y06_13235</name>
</gene>
<dbReference type="PANTHER" id="PTHR30349:SF64">
    <property type="entry name" value="PROPHAGE INTEGRASE INTD-RELATED"/>
    <property type="match status" value="1"/>
</dbReference>
<dbReference type="Proteomes" id="UP000666240">
    <property type="component" value="Unassembled WGS sequence"/>
</dbReference>
<dbReference type="InterPro" id="IPR013762">
    <property type="entry name" value="Integrase-like_cat_sf"/>
</dbReference>
<reference evidence="4" key="1">
    <citation type="submission" date="2021-03" db="EMBL/GenBank/DDBJ databases">
        <title>Genome sequencing and assembly of Tianweitania sediminis.</title>
        <authorList>
            <person name="Chhetri G."/>
        </authorList>
    </citation>
    <scope>NUCLEOTIDE SEQUENCE</scope>
    <source>
        <strain evidence="4">Z8</strain>
    </source>
</reference>
<dbReference type="SUPFAM" id="SSF56349">
    <property type="entry name" value="DNA breaking-rejoining enzymes"/>
    <property type="match status" value="1"/>
</dbReference>
<evidence type="ECO:0000259" key="3">
    <source>
        <dbReference type="PROSITE" id="PS51898"/>
    </source>
</evidence>
<dbReference type="GO" id="GO:0006310">
    <property type="term" value="P:DNA recombination"/>
    <property type="evidence" value="ECO:0007669"/>
    <property type="project" value="UniProtKB-KW"/>
</dbReference>
<organism evidence="4 5">
    <name type="scientific">Tianweitania sediminis</name>
    <dbReference type="NCBI Taxonomy" id="1502156"/>
    <lineage>
        <taxon>Bacteria</taxon>
        <taxon>Pseudomonadati</taxon>
        <taxon>Pseudomonadota</taxon>
        <taxon>Alphaproteobacteria</taxon>
        <taxon>Hyphomicrobiales</taxon>
        <taxon>Phyllobacteriaceae</taxon>
        <taxon>Tianweitania</taxon>
    </lineage>
</organism>
<dbReference type="AlphaFoldDB" id="A0A8J7R2E4"/>
<dbReference type="PROSITE" id="PS51898">
    <property type="entry name" value="TYR_RECOMBINASE"/>
    <property type="match status" value="1"/>
</dbReference>
<accession>A0A8J7R2E4</accession>
<evidence type="ECO:0000256" key="2">
    <source>
        <dbReference type="ARBA" id="ARBA00023172"/>
    </source>
</evidence>
<name>A0A8J7R2E4_9HYPH</name>
<dbReference type="Pfam" id="PF00589">
    <property type="entry name" value="Phage_integrase"/>
    <property type="match status" value="1"/>
</dbReference>
<keyword evidence="5" id="KW-1185">Reference proteome</keyword>
<dbReference type="GO" id="GO:0003677">
    <property type="term" value="F:DNA binding"/>
    <property type="evidence" value="ECO:0007669"/>
    <property type="project" value="InterPro"/>
</dbReference>
<feature type="domain" description="Tyr recombinase" evidence="3">
    <location>
        <begin position="118"/>
        <end position="300"/>
    </location>
</feature>
<proteinExistence type="predicted"/>
<dbReference type="GO" id="GO:0015074">
    <property type="term" value="P:DNA integration"/>
    <property type="evidence" value="ECO:0007669"/>
    <property type="project" value="UniProtKB-KW"/>
</dbReference>
<sequence>MTLDVALSRWWIEVGQHHKNGDTTLWSMEWLKAFFGPTKLLEEISDSDVARMIARRRGDKVPNSVTKKRPEGRLVGPATVNRTVIQPLRQVMLRAERVWKVKVGEVHWSGRLLDEPQERVREATPDEESAIMQELAIGYDLAVEFAFLTGCRRMEILGLEWTRVDFFNKQFTIIGKGGRQRILPMTERVREIFWGEQGRHPDQVFTYEAARTVRMKDGRLLERGARYPLTEAGLKTAMRRAVSDAGVVNFRFHDTRHTAATRVLRKSNLRVAQLMLGHTDVKTTTKYAHAQMSDVRAAMEAAATTVTADFTAEGEGVGSKSLREKKNSA</sequence>
<dbReference type="InterPro" id="IPR050090">
    <property type="entry name" value="Tyrosine_recombinase_XerCD"/>
</dbReference>
<evidence type="ECO:0000313" key="4">
    <source>
        <dbReference type="EMBL" id="MBP0439618.1"/>
    </source>
</evidence>
<dbReference type="InterPro" id="IPR002104">
    <property type="entry name" value="Integrase_catalytic"/>
</dbReference>
<dbReference type="PANTHER" id="PTHR30349">
    <property type="entry name" value="PHAGE INTEGRASE-RELATED"/>
    <property type="match status" value="1"/>
</dbReference>
<dbReference type="EMBL" id="JAGIYY010000004">
    <property type="protein sequence ID" value="MBP0439618.1"/>
    <property type="molecule type" value="Genomic_DNA"/>
</dbReference>
<keyword evidence="1" id="KW-0229">DNA integration</keyword>
<keyword evidence="2" id="KW-0233">DNA recombination</keyword>
<dbReference type="Gene3D" id="1.10.443.10">
    <property type="entry name" value="Intergrase catalytic core"/>
    <property type="match status" value="1"/>
</dbReference>
<dbReference type="CDD" id="cd00796">
    <property type="entry name" value="INT_Rci_Hp1_C"/>
    <property type="match status" value="1"/>
</dbReference>
<protein>
    <submittedName>
        <fullName evidence="4">Site-specific integrase</fullName>
    </submittedName>
</protein>
<evidence type="ECO:0000256" key="1">
    <source>
        <dbReference type="ARBA" id="ARBA00022908"/>
    </source>
</evidence>